<dbReference type="eggNOG" id="COG4463">
    <property type="taxonomic scope" value="Bacteria"/>
</dbReference>
<reference evidence="3 4" key="1">
    <citation type="submission" date="2011-11" db="EMBL/GenBank/DDBJ databases">
        <title>The Noncontiguous Finished genome of Jonquetella anthropi DSM 22815.</title>
        <authorList>
            <consortium name="US DOE Joint Genome Institute (JGI-PGF)"/>
            <person name="Lucas S."/>
            <person name="Copeland A."/>
            <person name="Lapidus A."/>
            <person name="Glavina del Rio T."/>
            <person name="Dalin E."/>
            <person name="Tice H."/>
            <person name="Bruce D."/>
            <person name="Goodwin L."/>
            <person name="Pitluck S."/>
            <person name="Peters L."/>
            <person name="Mikhailova N."/>
            <person name="Held B."/>
            <person name="Kyrpides N."/>
            <person name="Mavromatis K."/>
            <person name="Ivanova N."/>
            <person name="Markowitz V."/>
            <person name="Cheng J.-F."/>
            <person name="Hugenholtz P."/>
            <person name="Woyke T."/>
            <person name="Wu D."/>
            <person name="Gronow S."/>
            <person name="Wellnitz S."/>
            <person name="Brambilla E."/>
            <person name="Klenk H.-P."/>
            <person name="Eisen J.A."/>
        </authorList>
    </citation>
    <scope>NUCLEOTIDE SEQUENCE [LARGE SCALE GENOMIC DNA]</scope>
    <source>
        <strain evidence="3 4">DSM 22815</strain>
    </source>
</reference>
<dbReference type="EMBL" id="CM001376">
    <property type="protein sequence ID" value="EHM12893.1"/>
    <property type="molecule type" value="Genomic_DNA"/>
</dbReference>
<dbReference type="HOGENOM" id="CLU_118139_0_0_0"/>
<evidence type="ECO:0000313" key="4">
    <source>
        <dbReference type="Proteomes" id="UP000003806"/>
    </source>
</evidence>
<dbReference type="Proteomes" id="UP000003806">
    <property type="component" value="Chromosome"/>
</dbReference>
<organism evidence="3 4">
    <name type="scientific">Jonquetella anthropi DSM 22815</name>
    <dbReference type="NCBI Taxonomy" id="885272"/>
    <lineage>
        <taxon>Bacteria</taxon>
        <taxon>Thermotogati</taxon>
        <taxon>Synergistota</taxon>
        <taxon>Synergistia</taxon>
        <taxon>Synergistales</taxon>
        <taxon>Dethiosulfovibrionaceae</taxon>
        <taxon>Jonquetella</taxon>
    </lineage>
</organism>
<evidence type="ECO:0000259" key="1">
    <source>
        <dbReference type="Pfam" id="PF05848"/>
    </source>
</evidence>
<keyword evidence="4" id="KW-1185">Reference proteome</keyword>
<feature type="domain" description="CtsR C-terminal dimerization" evidence="2">
    <location>
        <begin position="85"/>
        <end position="157"/>
    </location>
</feature>
<gene>
    <name evidence="3" type="ORF">JonanDRAFT_0487</name>
</gene>
<accession>H0UJM5</accession>
<evidence type="ECO:0000313" key="3">
    <source>
        <dbReference type="EMBL" id="EHM12893.1"/>
    </source>
</evidence>
<dbReference type="STRING" id="885272.JonanDRAFT_0487"/>
<dbReference type="Pfam" id="PF05848">
    <property type="entry name" value="CtsR"/>
    <property type="match status" value="1"/>
</dbReference>
<sequence length="165" mass="19206">MSMSLTEVIEQYIQSLFADSEREQDQDRVSLRRKDVAERFGCVPSQINYVIRSRFTPERGFLVESQRGGNGYIRILKISYEQPEEKQRYVEDIVGDSLTEQDAKRLLTLFQQRGLITPRERLIVEISLRHLSDLADGAFDISPFRRDAMRAELAKRVFRGLIYAS</sequence>
<dbReference type="AlphaFoldDB" id="H0UJM5"/>
<proteinExistence type="predicted"/>
<evidence type="ECO:0000259" key="2">
    <source>
        <dbReference type="Pfam" id="PF17727"/>
    </source>
</evidence>
<name>H0UJM5_9BACT</name>
<protein>
    <submittedName>
        <fullName evidence="3">Transcriptional repressor of class III stress genes</fullName>
    </submittedName>
</protein>
<dbReference type="Pfam" id="PF17727">
    <property type="entry name" value="CtsR_C"/>
    <property type="match status" value="1"/>
</dbReference>
<dbReference type="InterPro" id="IPR040465">
    <property type="entry name" value="CtsR_N"/>
</dbReference>
<dbReference type="Gene3D" id="3.30.56.130">
    <property type="entry name" value="Transcriptional regulator CtsR, winged HTH domain"/>
    <property type="match status" value="1"/>
</dbReference>
<dbReference type="InterPro" id="IPR041473">
    <property type="entry name" value="CtsR_C"/>
</dbReference>
<dbReference type="InterPro" id="IPR041902">
    <property type="entry name" value="CtsR_N_sf"/>
</dbReference>
<feature type="domain" description="CtsR N-terminal HTH" evidence="1">
    <location>
        <begin position="4"/>
        <end position="78"/>
    </location>
</feature>